<evidence type="ECO:0000313" key="3">
    <source>
        <dbReference type="Proteomes" id="UP000245469"/>
    </source>
</evidence>
<feature type="region of interest" description="Disordered" evidence="1">
    <location>
        <begin position="1"/>
        <end position="39"/>
    </location>
</feature>
<name>A0A315ZY96_9ACTN</name>
<protein>
    <submittedName>
        <fullName evidence="2">Uncharacterized protein</fullName>
    </submittedName>
</protein>
<dbReference type="Proteomes" id="UP000245469">
    <property type="component" value="Unassembled WGS sequence"/>
</dbReference>
<reference evidence="2 3" key="1">
    <citation type="submission" date="2018-03" db="EMBL/GenBank/DDBJ databases">
        <title>Genomic Encyclopedia of Archaeal and Bacterial Type Strains, Phase II (KMG-II): from individual species to whole genera.</title>
        <authorList>
            <person name="Goeker M."/>
        </authorList>
    </citation>
    <scope>NUCLEOTIDE SEQUENCE [LARGE SCALE GENOMIC DNA]</scope>
    <source>
        <strain evidence="2 3">DSM 44889</strain>
    </source>
</reference>
<dbReference type="EMBL" id="QGDQ01000024">
    <property type="protein sequence ID" value="PWJ49860.1"/>
    <property type="molecule type" value="Genomic_DNA"/>
</dbReference>
<proteinExistence type="predicted"/>
<dbReference type="AlphaFoldDB" id="A0A315ZY96"/>
<gene>
    <name evidence="2" type="ORF">BXY45_12426</name>
</gene>
<comment type="caution">
    <text evidence="2">The sequence shown here is derived from an EMBL/GenBank/DDBJ whole genome shotgun (WGS) entry which is preliminary data.</text>
</comment>
<evidence type="ECO:0000313" key="2">
    <source>
        <dbReference type="EMBL" id="PWJ49860.1"/>
    </source>
</evidence>
<feature type="compositionally biased region" description="Low complexity" evidence="1">
    <location>
        <begin position="1"/>
        <end position="13"/>
    </location>
</feature>
<organism evidence="2 3">
    <name type="scientific">Quadrisphaera granulorum</name>
    <dbReference type="NCBI Taxonomy" id="317664"/>
    <lineage>
        <taxon>Bacteria</taxon>
        <taxon>Bacillati</taxon>
        <taxon>Actinomycetota</taxon>
        <taxon>Actinomycetes</taxon>
        <taxon>Kineosporiales</taxon>
        <taxon>Kineosporiaceae</taxon>
        <taxon>Quadrisphaera</taxon>
    </lineage>
</organism>
<evidence type="ECO:0000256" key="1">
    <source>
        <dbReference type="SAM" id="MobiDB-lite"/>
    </source>
</evidence>
<keyword evidence="3" id="KW-1185">Reference proteome</keyword>
<accession>A0A315ZY96</accession>
<sequence>MAPMSAASIAAPSRWTWSFEDAEGSPVSPSGVEQPEGGFGAQADAETWVGLNWRPLLAGGAEGAVLLRDNGRVYGPMPLRPAE</sequence>